<organism evidence="2 3">
    <name type="scientific">Shinella granuli</name>
    <dbReference type="NCBI Taxonomy" id="323621"/>
    <lineage>
        <taxon>Bacteria</taxon>
        <taxon>Pseudomonadati</taxon>
        <taxon>Pseudomonadota</taxon>
        <taxon>Alphaproteobacteria</taxon>
        <taxon>Hyphomicrobiales</taxon>
        <taxon>Rhizobiaceae</taxon>
        <taxon>Shinella</taxon>
    </lineage>
</organism>
<evidence type="ECO:0000313" key="3">
    <source>
        <dbReference type="Proteomes" id="UP000295351"/>
    </source>
</evidence>
<proteinExistence type="predicted"/>
<reference evidence="2 3" key="1">
    <citation type="submission" date="2019-03" db="EMBL/GenBank/DDBJ databases">
        <title>Genomic Encyclopedia of Type Strains, Phase IV (KMG-IV): sequencing the most valuable type-strain genomes for metagenomic binning, comparative biology and taxonomic classification.</title>
        <authorList>
            <person name="Goeker M."/>
        </authorList>
    </citation>
    <scope>NUCLEOTIDE SEQUENCE [LARGE SCALE GENOMIC DNA]</scope>
    <source>
        <strain evidence="2 3">DSM 18401</strain>
    </source>
</reference>
<feature type="region of interest" description="Disordered" evidence="1">
    <location>
        <begin position="140"/>
        <end position="168"/>
    </location>
</feature>
<evidence type="ECO:0000256" key="1">
    <source>
        <dbReference type="SAM" id="MobiDB-lite"/>
    </source>
</evidence>
<protein>
    <submittedName>
        <fullName evidence="2">LysR substrate binding domain-containing protein</fullName>
    </submittedName>
</protein>
<gene>
    <name evidence="2" type="ORF">EV665_12336</name>
</gene>
<dbReference type="EMBL" id="SLVX01000023">
    <property type="protein sequence ID" value="TCN37067.1"/>
    <property type="molecule type" value="Genomic_DNA"/>
</dbReference>
<evidence type="ECO:0000313" key="2">
    <source>
        <dbReference type="EMBL" id="TCN37067.1"/>
    </source>
</evidence>
<comment type="caution">
    <text evidence="2">The sequence shown here is derived from an EMBL/GenBank/DDBJ whole genome shotgun (WGS) entry which is preliminary data.</text>
</comment>
<accession>A0A4R2C8V2</accession>
<dbReference type="Proteomes" id="UP000295351">
    <property type="component" value="Unassembled WGS sequence"/>
</dbReference>
<sequence>MEGTQRKANPDLMIRFGEEPHLVRHPRWLMGMSHVIMCRKEDSARIASLEDLLSFRLYDVASHAIGWTALLNHNFGPQPGRQLKLETVDTTPLSLMMVSQGLGLAIGHLPVCGPIAAALGLVVCPFVPGTPGPGNYYLEQPRDQPQRPSVSRLEQALQDAAQASMRTG</sequence>
<dbReference type="SUPFAM" id="SSF53850">
    <property type="entry name" value="Periplasmic binding protein-like II"/>
    <property type="match status" value="1"/>
</dbReference>
<dbReference type="AlphaFoldDB" id="A0A4R2C8V2"/>
<keyword evidence="3" id="KW-1185">Reference proteome</keyword>
<name>A0A4R2C8V2_SHIGR</name>